<keyword evidence="1" id="KW-0812">Transmembrane</keyword>
<organism evidence="3 4">
    <name type="scientific">Tricholomella constricta</name>
    <dbReference type="NCBI Taxonomy" id="117010"/>
    <lineage>
        <taxon>Eukaryota</taxon>
        <taxon>Fungi</taxon>
        <taxon>Dikarya</taxon>
        <taxon>Basidiomycota</taxon>
        <taxon>Agaricomycotina</taxon>
        <taxon>Agaricomycetes</taxon>
        <taxon>Agaricomycetidae</taxon>
        <taxon>Agaricales</taxon>
        <taxon>Tricholomatineae</taxon>
        <taxon>Lyophyllaceae</taxon>
        <taxon>Tricholomella</taxon>
    </lineage>
</organism>
<dbReference type="EMBL" id="JAACJP010000010">
    <property type="protein sequence ID" value="KAF5381733.1"/>
    <property type="molecule type" value="Genomic_DNA"/>
</dbReference>
<dbReference type="OrthoDB" id="3068390at2759"/>
<dbReference type="Proteomes" id="UP000565441">
    <property type="component" value="Unassembled WGS sequence"/>
</dbReference>
<name>A0A8H5HE75_9AGAR</name>
<feature type="chain" id="PRO_5034247358" description="Transmembrane protein" evidence="2">
    <location>
        <begin position="22"/>
        <end position="245"/>
    </location>
</feature>
<feature type="signal peptide" evidence="2">
    <location>
        <begin position="1"/>
        <end position="21"/>
    </location>
</feature>
<reference evidence="3 4" key="1">
    <citation type="journal article" date="2020" name="ISME J.">
        <title>Uncovering the hidden diversity of litter-decomposition mechanisms in mushroom-forming fungi.</title>
        <authorList>
            <person name="Floudas D."/>
            <person name="Bentzer J."/>
            <person name="Ahren D."/>
            <person name="Johansson T."/>
            <person name="Persson P."/>
            <person name="Tunlid A."/>
        </authorList>
    </citation>
    <scope>NUCLEOTIDE SEQUENCE [LARGE SCALE GENOMIC DNA]</scope>
    <source>
        <strain evidence="3 4">CBS 661.87</strain>
    </source>
</reference>
<comment type="caution">
    <text evidence="3">The sequence shown here is derived from an EMBL/GenBank/DDBJ whole genome shotgun (WGS) entry which is preliminary data.</text>
</comment>
<keyword evidence="1" id="KW-0472">Membrane</keyword>
<feature type="transmembrane region" description="Helical" evidence="1">
    <location>
        <begin position="188"/>
        <end position="211"/>
    </location>
</feature>
<gene>
    <name evidence="3" type="ORF">D9615_005394</name>
</gene>
<dbReference type="AlphaFoldDB" id="A0A8H5HE75"/>
<accession>A0A8H5HE75</accession>
<protein>
    <recommendedName>
        <fullName evidence="5">Transmembrane protein</fullName>
    </recommendedName>
</protein>
<keyword evidence="2" id="KW-0732">Signal</keyword>
<keyword evidence="4" id="KW-1185">Reference proteome</keyword>
<keyword evidence="1" id="KW-1133">Transmembrane helix</keyword>
<evidence type="ECO:0008006" key="5">
    <source>
        <dbReference type="Google" id="ProtNLM"/>
    </source>
</evidence>
<evidence type="ECO:0000256" key="1">
    <source>
        <dbReference type="SAM" id="Phobius"/>
    </source>
</evidence>
<evidence type="ECO:0000313" key="3">
    <source>
        <dbReference type="EMBL" id="KAF5381733.1"/>
    </source>
</evidence>
<feature type="transmembrane region" description="Helical" evidence="1">
    <location>
        <begin position="162"/>
        <end position="181"/>
    </location>
</feature>
<evidence type="ECO:0000313" key="4">
    <source>
        <dbReference type="Proteomes" id="UP000565441"/>
    </source>
</evidence>
<sequence>MPSFRTLFVLAATAFAALSSAAPLDTGKASSISQAGNFVPAAAIVNGGIHDVNIEDNEVTGIDYKRSELAALIDRRHDGELPSLCEVLVDVEAKLTGVSDKLTAIVTAKVAVEVEVVVGIIAEVKTILAGAVIEVKAIVGHPIEFVLSLGGKVLAIADVCQLLVTVLSLLCAILSCILRIAGTASLEIVFPLIASVGLVLAELLCVIFTLVDGLYIALHPFLGPIIQICLTLKLDAVVEVLQGKF</sequence>
<evidence type="ECO:0000256" key="2">
    <source>
        <dbReference type="SAM" id="SignalP"/>
    </source>
</evidence>
<proteinExistence type="predicted"/>